<feature type="domain" description="Zn(2)-C6 fungal-type" evidence="7">
    <location>
        <begin position="20"/>
        <end position="50"/>
    </location>
</feature>
<dbReference type="Proteomes" id="UP000248423">
    <property type="component" value="Unassembled WGS sequence"/>
</dbReference>
<keyword evidence="5" id="KW-0539">Nucleus</keyword>
<evidence type="ECO:0000256" key="1">
    <source>
        <dbReference type="ARBA" id="ARBA00022723"/>
    </source>
</evidence>
<proteinExistence type="predicted"/>
<dbReference type="GO" id="GO:0008270">
    <property type="term" value="F:zinc ion binding"/>
    <property type="evidence" value="ECO:0007669"/>
    <property type="project" value="InterPro"/>
</dbReference>
<evidence type="ECO:0000313" key="8">
    <source>
        <dbReference type="EMBL" id="PYI09207.1"/>
    </source>
</evidence>
<dbReference type="GO" id="GO:0000978">
    <property type="term" value="F:RNA polymerase II cis-regulatory region sequence-specific DNA binding"/>
    <property type="evidence" value="ECO:0007669"/>
    <property type="project" value="TreeGrafter"/>
</dbReference>
<keyword evidence="9" id="KW-1185">Reference proteome</keyword>
<evidence type="ECO:0000256" key="4">
    <source>
        <dbReference type="ARBA" id="ARBA00023163"/>
    </source>
</evidence>
<dbReference type="Pfam" id="PF00172">
    <property type="entry name" value="Zn_clus"/>
    <property type="match status" value="1"/>
</dbReference>
<dbReference type="PANTHER" id="PTHR47424">
    <property type="entry name" value="REGULATORY PROTEIN GAL4"/>
    <property type="match status" value="1"/>
</dbReference>
<dbReference type="SUPFAM" id="SSF57701">
    <property type="entry name" value="Zn2/Cys6 DNA-binding domain"/>
    <property type="match status" value="1"/>
</dbReference>
<keyword evidence="2" id="KW-0805">Transcription regulation</keyword>
<protein>
    <recommendedName>
        <fullName evidence="7">Zn(2)-C6 fungal-type domain-containing protein</fullName>
    </recommendedName>
</protein>
<organism evidence="8 9">
    <name type="scientific">Aspergillus sclerotiicarbonarius (strain CBS 121057 / IBT 28362)</name>
    <dbReference type="NCBI Taxonomy" id="1448318"/>
    <lineage>
        <taxon>Eukaryota</taxon>
        <taxon>Fungi</taxon>
        <taxon>Dikarya</taxon>
        <taxon>Ascomycota</taxon>
        <taxon>Pezizomycotina</taxon>
        <taxon>Eurotiomycetes</taxon>
        <taxon>Eurotiomycetidae</taxon>
        <taxon>Eurotiales</taxon>
        <taxon>Aspergillaceae</taxon>
        <taxon>Aspergillus</taxon>
        <taxon>Aspergillus subgen. Circumdati</taxon>
    </lineage>
</organism>
<dbReference type="AlphaFoldDB" id="A0A319EG00"/>
<evidence type="ECO:0000313" key="9">
    <source>
        <dbReference type="Proteomes" id="UP000248423"/>
    </source>
</evidence>
<keyword evidence="1" id="KW-0479">Metal-binding</keyword>
<gene>
    <name evidence="8" type="ORF">BO78DRAFT_405169</name>
</gene>
<evidence type="ECO:0000256" key="6">
    <source>
        <dbReference type="SAM" id="MobiDB-lite"/>
    </source>
</evidence>
<dbReference type="GO" id="GO:0005634">
    <property type="term" value="C:nucleus"/>
    <property type="evidence" value="ECO:0007669"/>
    <property type="project" value="TreeGrafter"/>
</dbReference>
<reference evidence="8 9" key="1">
    <citation type="submission" date="2018-02" db="EMBL/GenBank/DDBJ databases">
        <title>The genomes of Aspergillus section Nigri reveals drivers in fungal speciation.</title>
        <authorList>
            <consortium name="DOE Joint Genome Institute"/>
            <person name="Vesth T.C."/>
            <person name="Nybo J."/>
            <person name="Theobald S."/>
            <person name="Brandl J."/>
            <person name="Frisvad J.C."/>
            <person name="Nielsen K.F."/>
            <person name="Lyhne E.K."/>
            <person name="Kogle M.E."/>
            <person name="Kuo A."/>
            <person name="Riley R."/>
            <person name="Clum A."/>
            <person name="Nolan M."/>
            <person name="Lipzen A."/>
            <person name="Salamov A."/>
            <person name="Henrissat B."/>
            <person name="Wiebenga A."/>
            <person name="De vries R.P."/>
            <person name="Grigoriev I.V."/>
            <person name="Mortensen U.H."/>
            <person name="Andersen M.R."/>
            <person name="Baker S.E."/>
        </authorList>
    </citation>
    <scope>NUCLEOTIDE SEQUENCE [LARGE SCALE GENOMIC DNA]</scope>
    <source>
        <strain evidence="8 9">CBS 121057</strain>
    </source>
</reference>
<dbReference type="SMART" id="SM00066">
    <property type="entry name" value="GAL4"/>
    <property type="match status" value="1"/>
</dbReference>
<name>A0A319EG00_ASPSB</name>
<dbReference type="InterPro" id="IPR036864">
    <property type="entry name" value="Zn2-C6_fun-type_DNA-bd_sf"/>
</dbReference>
<dbReference type="Pfam" id="PF04082">
    <property type="entry name" value="Fungal_trans"/>
    <property type="match status" value="1"/>
</dbReference>
<dbReference type="InterPro" id="IPR001138">
    <property type="entry name" value="Zn2Cys6_DnaBD"/>
</dbReference>
<dbReference type="CDD" id="cd00067">
    <property type="entry name" value="GAL4"/>
    <property type="match status" value="1"/>
</dbReference>
<dbReference type="GO" id="GO:0000435">
    <property type="term" value="P:positive regulation of transcription from RNA polymerase II promoter by galactose"/>
    <property type="evidence" value="ECO:0007669"/>
    <property type="project" value="TreeGrafter"/>
</dbReference>
<evidence type="ECO:0000256" key="3">
    <source>
        <dbReference type="ARBA" id="ARBA00023125"/>
    </source>
</evidence>
<accession>A0A319EG00</accession>
<evidence type="ECO:0000256" key="2">
    <source>
        <dbReference type="ARBA" id="ARBA00023015"/>
    </source>
</evidence>
<keyword evidence="4" id="KW-0804">Transcription</keyword>
<dbReference type="InterPro" id="IPR051127">
    <property type="entry name" value="Fungal_SecMet_Regulators"/>
</dbReference>
<dbReference type="OrthoDB" id="3862662at2759"/>
<sequence>MAEREGQTTRFAKARRALQVCSTCKLRKKRCDKTLPNCGYCAKRNLLCRYEESPQAKEELATAAGVEISVNAMLMQMVSLFEPSKTMPTAPERIWYQVHRIIQFASLSLQEIGRRYFNNFHKWLPIMSYQLYCEGTAAYNGLSCSPPADFSVRTLAMCLVTLQPSNPQTQITPHGLYGTVKMLYAEAQAMMCASDCLLQAGLLIAAYEYANGRPEAAHITMGTLTRIAFALELHDIGLLHSDPKLNQFRVEELVRCNLWWGVVILERLIICEIKDKAQRPTTDYPPSEFPLPSDLDRDENSLAPLDSPDTGRTTHISNYGRQAQAVSLLDQVLATRRLPQSDRCRILEFRRLDEQLQGFLSMLMSTDTIKIGHDCSPIAPAVRALFLIHKDILDYPPDMVNMQWLHYSQAVLGTVTNVMVDVARHHKEQIACQNAHPDLLPLSCSYTLHLAMKHIRDCVQLSCPHRCSRDLDSLAQLDQVFCDRWRPKER</sequence>
<dbReference type="CDD" id="cd12148">
    <property type="entry name" value="fungal_TF_MHR"/>
    <property type="match status" value="1"/>
</dbReference>
<keyword evidence="3" id="KW-0238">DNA-binding</keyword>
<dbReference type="GO" id="GO:0006351">
    <property type="term" value="P:DNA-templated transcription"/>
    <property type="evidence" value="ECO:0007669"/>
    <property type="project" value="InterPro"/>
</dbReference>
<dbReference type="VEuPathDB" id="FungiDB:BO78DRAFT_405169"/>
<feature type="region of interest" description="Disordered" evidence="6">
    <location>
        <begin position="279"/>
        <end position="311"/>
    </location>
</feature>
<dbReference type="EMBL" id="KZ826329">
    <property type="protein sequence ID" value="PYI09207.1"/>
    <property type="molecule type" value="Genomic_DNA"/>
</dbReference>
<dbReference type="GO" id="GO:0000981">
    <property type="term" value="F:DNA-binding transcription factor activity, RNA polymerase II-specific"/>
    <property type="evidence" value="ECO:0007669"/>
    <property type="project" value="InterPro"/>
</dbReference>
<dbReference type="PROSITE" id="PS00463">
    <property type="entry name" value="ZN2_CY6_FUNGAL_1"/>
    <property type="match status" value="1"/>
</dbReference>
<dbReference type="Gene3D" id="4.10.240.10">
    <property type="entry name" value="Zn(2)-C6 fungal-type DNA-binding domain"/>
    <property type="match status" value="1"/>
</dbReference>
<dbReference type="InterPro" id="IPR007219">
    <property type="entry name" value="XnlR_reg_dom"/>
</dbReference>
<dbReference type="PANTHER" id="PTHR47424:SF5">
    <property type="entry name" value="ZN(II)2CYS6 TRANSCRIPTION FACTOR (EUROFUNG)"/>
    <property type="match status" value="1"/>
</dbReference>
<dbReference type="PROSITE" id="PS50048">
    <property type="entry name" value="ZN2_CY6_FUNGAL_2"/>
    <property type="match status" value="1"/>
</dbReference>
<evidence type="ECO:0000259" key="7">
    <source>
        <dbReference type="PROSITE" id="PS50048"/>
    </source>
</evidence>
<evidence type="ECO:0000256" key="5">
    <source>
        <dbReference type="ARBA" id="ARBA00023242"/>
    </source>
</evidence>